<proteinExistence type="predicted"/>
<accession>A0A8H7YQ61</accession>
<dbReference type="AlphaFoldDB" id="A0A8H7YQ61"/>
<organism evidence="1 2">
    <name type="scientific">Ajellomyces capsulatus</name>
    <name type="common">Darling's disease fungus</name>
    <name type="synonym">Histoplasma capsulatum</name>
    <dbReference type="NCBI Taxonomy" id="5037"/>
    <lineage>
        <taxon>Eukaryota</taxon>
        <taxon>Fungi</taxon>
        <taxon>Dikarya</taxon>
        <taxon>Ascomycota</taxon>
        <taxon>Pezizomycotina</taxon>
        <taxon>Eurotiomycetes</taxon>
        <taxon>Eurotiomycetidae</taxon>
        <taxon>Onygenales</taxon>
        <taxon>Ajellomycetaceae</taxon>
        <taxon>Histoplasma</taxon>
    </lineage>
</organism>
<gene>
    <name evidence="1" type="ORF">I7I52_05006</name>
</gene>
<dbReference type="OrthoDB" id="10425271at2759"/>
<reference evidence="1 2" key="1">
    <citation type="submission" date="2021-01" db="EMBL/GenBank/DDBJ databases">
        <title>Chromosome-level genome assembly of a human fungal pathogen reveals clustering of transcriptionally co-regulated genes.</title>
        <authorList>
            <person name="Voorhies M."/>
            <person name="Cohen S."/>
            <person name="Shea T.P."/>
            <person name="Petrus S."/>
            <person name="Munoz J.F."/>
            <person name="Poplawski S."/>
            <person name="Goldman W.E."/>
            <person name="Michael T."/>
            <person name="Cuomo C.A."/>
            <person name="Sil A."/>
            <person name="Beyhan S."/>
        </authorList>
    </citation>
    <scope>NUCLEOTIDE SEQUENCE [LARGE SCALE GENOMIC DNA]</scope>
    <source>
        <strain evidence="1 2">G184AR</strain>
    </source>
</reference>
<evidence type="ECO:0000313" key="2">
    <source>
        <dbReference type="Proteomes" id="UP000670092"/>
    </source>
</evidence>
<sequence>MMRITFSFHSLYVKSKRGEGINIYLQFSTITFLSFNNSLPHIFPLIPLNISKAILQVLISLESLSSSFIPTPGRPSEISRPAMQPSYVLLPILLHISFIADIATALSPRINLIENTPVALAPGIMVNTLDPDYLPVEDSTRSRMMSYRRRTHVKDIMATLAPRQNKPVCPPEKPWLCEGKTCLNKFFQVCCKGGGVCDNPQHCVSTMFNTITCG</sequence>
<dbReference type="EMBL" id="JAEVHI010000004">
    <property type="protein sequence ID" value="KAG5293624.1"/>
    <property type="molecule type" value="Genomic_DNA"/>
</dbReference>
<name>A0A8H7YQ61_AJECA</name>
<dbReference type="Proteomes" id="UP000670092">
    <property type="component" value="Unassembled WGS sequence"/>
</dbReference>
<evidence type="ECO:0000313" key="1">
    <source>
        <dbReference type="EMBL" id="KAG5293624.1"/>
    </source>
</evidence>
<dbReference type="VEuPathDB" id="FungiDB:I7I52_05006"/>
<comment type="caution">
    <text evidence="1">The sequence shown here is derived from an EMBL/GenBank/DDBJ whole genome shotgun (WGS) entry which is preliminary data.</text>
</comment>
<protein>
    <submittedName>
        <fullName evidence="1">Uncharacterized protein</fullName>
    </submittedName>
</protein>